<feature type="region of interest" description="Disordered" evidence="1">
    <location>
        <begin position="409"/>
        <end position="428"/>
    </location>
</feature>
<name>A0A078AT24_STYLE</name>
<dbReference type="EMBL" id="CCKQ01013648">
    <property type="protein sequence ID" value="CDW85339.1"/>
    <property type="molecule type" value="Genomic_DNA"/>
</dbReference>
<organism evidence="2 3">
    <name type="scientific">Stylonychia lemnae</name>
    <name type="common">Ciliate</name>
    <dbReference type="NCBI Taxonomy" id="5949"/>
    <lineage>
        <taxon>Eukaryota</taxon>
        <taxon>Sar</taxon>
        <taxon>Alveolata</taxon>
        <taxon>Ciliophora</taxon>
        <taxon>Intramacronucleata</taxon>
        <taxon>Spirotrichea</taxon>
        <taxon>Stichotrichia</taxon>
        <taxon>Sporadotrichida</taxon>
        <taxon>Oxytrichidae</taxon>
        <taxon>Stylonychinae</taxon>
        <taxon>Stylonychia</taxon>
    </lineage>
</organism>
<evidence type="ECO:0000256" key="1">
    <source>
        <dbReference type="SAM" id="MobiDB-lite"/>
    </source>
</evidence>
<feature type="compositionally biased region" description="Low complexity" evidence="1">
    <location>
        <begin position="409"/>
        <end position="424"/>
    </location>
</feature>
<feature type="compositionally biased region" description="Polar residues" evidence="1">
    <location>
        <begin position="457"/>
        <end position="470"/>
    </location>
</feature>
<feature type="region of interest" description="Disordered" evidence="1">
    <location>
        <begin position="83"/>
        <end position="117"/>
    </location>
</feature>
<accession>A0A078AT24</accession>
<keyword evidence="3" id="KW-1185">Reference proteome</keyword>
<dbReference type="AlphaFoldDB" id="A0A078AT24"/>
<gene>
    <name evidence="2" type="primary">Contig13620.g14530</name>
    <name evidence="2" type="ORF">STYLEM_14414</name>
</gene>
<dbReference type="InParanoid" id="A0A078AT24"/>
<proteinExistence type="predicted"/>
<dbReference type="Proteomes" id="UP000039865">
    <property type="component" value="Unassembled WGS sequence"/>
</dbReference>
<feature type="region of interest" description="Disordered" evidence="1">
    <location>
        <begin position="325"/>
        <end position="394"/>
    </location>
</feature>
<feature type="region of interest" description="Disordered" evidence="1">
    <location>
        <begin position="434"/>
        <end position="487"/>
    </location>
</feature>
<sequence>MRLNHPGNSQYQSDISQHTINFKQHLQSQSRNNTMIKSKFFLRRSMDYNHNQQFEQCNQAYANEFQSLGIIPDQKRQLLPQLKQSHEHGQIQTAQLRSRSNKETNKGHKSSMSNYSVLPNSFNDSKNLMNQTMMNFQVSIFDLKPSRFSKQQIKKAQEWHDINSVVENASIQTRYKEYSRFNESQYDRNNSTIDQCARQLQMVWKKRRFMRLLRQLQRKKFNDNAIIIQQNLRSYISYKKVQAMKLERAFVHNIMYFKQIKMRLMIDSQIKIRYHYLKYKRRKQKILQVVNNAKVNAPFRKSFKKNNQVQDANINFTKIALEAKKRDQINNSNNNTKKNGNESQFRKRSNSKKAKKIKESLESNELNNVLKASNSNIQARGGTNKQSSKHLKPPLQNRSMIAQINSDSSNQLNQQNTLSASNQSDLMSRSQLMINSRNGSETRSIRRIISSKKTSSNSVQMMSLSGSSPKLETHQQKNNELQDDNSLNEDLIQDVVIELQ</sequence>
<feature type="compositionally biased region" description="Polar residues" evidence="1">
    <location>
        <begin position="364"/>
        <end position="386"/>
    </location>
</feature>
<reference evidence="2 3" key="1">
    <citation type="submission" date="2014-06" db="EMBL/GenBank/DDBJ databases">
        <authorList>
            <person name="Swart Estienne"/>
        </authorList>
    </citation>
    <scope>NUCLEOTIDE SEQUENCE [LARGE SCALE GENOMIC DNA]</scope>
    <source>
        <strain evidence="2 3">130c</strain>
    </source>
</reference>
<evidence type="ECO:0000313" key="2">
    <source>
        <dbReference type="EMBL" id="CDW85339.1"/>
    </source>
</evidence>
<evidence type="ECO:0000313" key="3">
    <source>
        <dbReference type="Proteomes" id="UP000039865"/>
    </source>
</evidence>
<feature type="compositionally biased region" description="Basic residues" evidence="1">
    <location>
        <begin position="346"/>
        <end position="356"/>
    </location>
</feature>
<protein>
    <submittedName>
        <fullName evidence="2">Uncharacterized protein</fullName>
    </submittedName>
</protein>